<keyword evidence="2" id="KW-1185">Reference proteome</keyword>
<sequence>MSMTFFSQTWAFSTDQHYPTNGSSTKHHHPINRSTSFCQWINIILPMDHQRSIIILSVEHQHHFADGSLIIILSMEHQHNPTNGSSTKNHYLTNRAST</sequence>
<gene>
    <name evidence="1" type="ORF">KY290_037175</name>
</gene>
<evidence type="ECO:0000313" key="2">
    <source>
        <dbReference type="Proteomes" id="UP000826656"/>
    </source>
</evidence>
<protein>
    <submittedName>
        <fullName evidence="1">Uncharacterized protein</fullName>
    </submittedName>
</protein>
<accession>A0ABQ7TYJ9</accession>
<proteinExistence type="predicted"/>
<name>A0ABQ7TYJ9_SOLTU</name>
<reference evidence="1 2" key="1">
    <citation type="journal article" date="2021" name="bioRxiv">
        <title>Chromosome-scale and haplotype-resolved genome assembly of a tetraploid potato cultivar.</title>
        <authorList>
            <person name="Sun H."/>
            <person name="Jiao W.-B."/>
            <person name="Krause K."/>
            <person name="Campoy J.A."/>
            <person name="Goel M."/>
            <person name="Folz-Donahue K."/>
            <person name="Kukat C."/>
            <person name="Huettel B."/>
            <person name="Schneeberger K."/>
        </authorList>
    </citation>
    <scope>NUCLEOTIDE SEQUENCE [LARGE SCALE GENOMIC DNA]</scope>
    <source>
        <strain evidence="1">SolTubOtavaFocal</strain>
        <tissue evidence="1">Leaves</tissue>
    </source>
</reference>
<comment type="caution">
    <text evidence="1">The sequence shown here is derived from an EMBL/GenBank/DDBJ whole genome shotgun (WGS) entry which is preliminary data.</text>
</comment>
<evidence type="ECO:0000313" key="1">
    <source>
        <dbReference type="EMBL" id="KAH0738470.1"/>
    </source>
</evidence>
<dbReference type="EMBL" id="JAIVGD010000028">
    <property type="protein sequence ID" value="KAH0738470.1"/>
    <property type="molecule type" value="Genomic_DNA"/>
</dbReference>
<organism evidence="1 2">
    <name type="scientific">Solanum tuberosum</name>
    <name type="common">Potato</name>
    <dbReference type="NCBI Taxonomy" id="4113"/>
    <lineage>
        <taxon>Eukaryota</taxon>
        <taxon>Viridiplantae</taxon>
        <taxon>Streptophyta</taxon>
        <taxon>Embryophyta</taxon>
        <taxon>Tracheophyta</taxon>
        <taxon>Spermatophyta</taxon>
        <taxon>Magnoliopsida</taxon>
        <taxon>eudicotyledons</taxon>
        <taxon>Gunneridae</taxon>
        <taxon>Pentapetalae</taxon>
        <taxon>asterids</taxon>
        <taxon>lamiids</taxon>
        <taxon>Solanales</taxon>
        <taxon>Solanaceae</taxon>
        <taxon>Solanoideae</taxon>
        <taxon>Solaneae</taxon>
        <taxon>Solanum</taxon>
    </lineage>
</organism>
<dbReference type="Proteomes" id="UP000826656">
    <property type="component" value="Unassembled WGS sequence"/>
</dbReference>